<keyword evidence="1" id="KW-0472">Membrane</keyword>
<proteinExistence type="predicted"/>
<dbReference type="EMBL" id="PQ015379">
    <property type="protein sequence ID" value="XDJ15259.1"/>
    <property type="molecule type" value="Genomic_DNA"/>
</dbReference>
<keyword evidence="1" id="KW-1133">Transmembrane helix</keyword>
<organism evidence="2">
    <name type="scientific">Pseudomonas phage HRDY3</name>
    <dbReference type="NCBI Taxonomy" id="3236930"/>
    <lineage>
        <taxon>Viruses</taxon>
    </lineage>
</organism>
<sequence>MPRALFVWIICVSITVVAVCLSHIGILTFGIWSRYQGVMPEMFWSVVAAAVLPLFFLSFLLICCTCLFVWSVKRLFQRSANLPDFM</sequence>
<name>A0AB39CEF9_9VIRU</name>
<evidence type="ECO:0000313" key="2">
    <source>
        <dbReference type="EMBL" id="XDJ15259.1"/>
    </source>
</evidence>
<reference evidence="2" key="1">
    <citation type="submission" date="2024-07" db="EMBL/GenBank/DDBJ databases">
        <authorList>
            <person name="Bringhurst R.M."/>
            <person name="Homer T.E."/>
        </authorList>
    </citation>
    <scope>NUCLEOTIDE SEQUENCE</scope>
</reference>
<keyword evidence="1" id="KW-0812">Transmembrane</keyword>
<feature type="transmembrane region" description="Helical" evidence="1">
    <location>
        <begin position="44"/>
        <end position="70"/>
    </location>
</feature>
<evidence type="ECO:0000256" key="1">
    <source>
        <dbReference type="SAM" id="Phobius"/>
    </source>
</evidence>
<accession>A0AB39CEF9</accession>
<feature type="transmembrane region" description="Helical" evidence="1">
    <location>
        <begin position="7"/>
        <end position="32"/>
    </location>
</feature>
<protein>
    <submittedName>
        <fullName evidence="2">Uncharacterized protein</fullName>
    </submittedName>
</protein>